<sequence length="357" mass="37790">MTAQATVPALPTRKAVANGGDGDGPAIWLSPVSADLSRIITTTKSDESPSLGVFDLTGKLLQTIRAGEPNNVDIIYGFAVGNETRDLAFAACREDNTLCLFEITSEGTLRTISGGSQPTPIEVYGSCTFKSPSSGKTHLFVNAKSAEYLQYELGSTANGTLTTTFLRLFTAESGGQVEGRVVDNENGWLFVGEEPLGLWRYDAEPDSDVSEGFSVDVVSTSGGNLYADVEGVTLVPGKTNDEGFIIVSCQGVSAYNIYRRASPHDFVMTFTIAGNTDGSVDRVSSTDGIAVIGDALNADFPNGLFVTHDDAKELPEGGTSEEASFKLVSLEIILGAEAVTSLGLLRQVDTQWNPRSS</sequence>
<comment type="caution">
    <text evidence="1">The sequence shown here is derived from an EMBL/GenBank/DDBJ whole genome shotgun (WGS) entry which is preliminary data.</text>
</comment>
<gene>
    <name evidence="1" type="ORF">LTS18_015076</name>
</gene>
<dbReference type="Proteomes" id="UP001186974">
    <property type="component" value="Unassembled WGS sequence"/>
</dbReference>
<name>A0ACC3DC53_9PEZI</name>
<evidence type="ECO:0000313" key="1">
    <source>
        <dbReference type="EMBL" id="KAK3064981.1"/>
    </source>
</evidence>
<accession>A0ACC3DC53</accession>
<evidence type="ECO:0000313" key="2">
    <source>
        <dbReference type="Proteomes" id="UP001186974"/>
    </source>
</evidence>
<organism evidence="1 2">
    <name type="scientific">Coniosporium uncinatum</name>
    <dbReference type="NCBI Taxonomy" id="93489"/>
    <lineage>
        <taxon>Eukaryota</taxon>
        <taxon>Fungi</taxon>
        <taxon>Dikarya</taxon>
        <taxon>Ascomycota</taxon>
        <taxon>Pezizomycotina</taxon>
        <taxon>Dothideomycetes</taxon>
        <taxon>Dothideomycetes incertae sedis</taxon>
        <taxon>Coniosporium</taxon>
    </lineage>
</organism>
<keyword evidence="2" id="KW-1185">Reference proteome</keyword>
<proteinExistence type="predicted"/>
<protein>
    <submittedName>
        <fullName evidence="1">Uncharacterized protein</fullName>
    </submittedName>
</protein>
<reference evidence="1" key="1">
    <citation type="submission" date="2024-09" db="EMBL/GenBank/DDBJ databases">
        <title>Black Yeasts Isolated from many extreme environments.</title>
        <authorList>
            <person name="Coleine C."/>
            <person name="Stajich J.E."/>
            <person name="Selbmann L."/>
        </authorList>
    </citation>
    <scope>NUCLEOTIDE SEQUENCE</scope>
    <source>
        <strain evidence="1">CCFEE 5737</strain>
    </source>
</reference>
<dbReference type="EMBL" id="JAWDJW010006383">
    <property type="protein sequence ID" value="KAK3064981.1"/>
    <property type="molecule type" value="Genomic_DNA"/>
</dbReference>